<evidence type="ECO:0008006" key="4">
    <source>
        <dbReference type="Google" id="ProtNLM"/>
    </source>
</evidence>
<feature type="compositionally biased region" description="Basic residues" evidence="1">
    <location>
        <begin position="12"/>
        <end position="30"/>
    </location>
</feature>
<sequence>IASRHITSYNARSHHTTSHHATSHHARSHRATSPLQASKAKDNTVLRVSSSLSRSTSPPRFDPLQTAPHAFIDLLRTIQSGITSSPPTAPASPHTSASFQAPLADPSLHIMSICRITGRQILDSRGNPTIEVDLVTGKGEHVLFHVPPPPPPLPSSFFFYYLSLSLSITGLFVNSTPDSRSRRFCSAISSRKLDYSVDSFVEHFDFILPTREDTIYGPRTRKRDCGISRQERFFGELEKETAFRRLGLWQLDCIDSSSVTCSSSSSSSSTPCRTIPLTARAKASIALDIYAPTLRRVVQNEAIRDELPTSVGQIFSKDERNIGDLINEQFVCVCVCEGERETGWYPFADRAGSGGRIKTPRVAD</sequence>
<keyword evidence="3" id="KW-1185">Reference proteome</keyword>
<dbReference type="AlphaFoldDB" id="A0A448WPK1"/>
<dbReference type="SUPFAM" id="SSF54826">
    <property type="entry name" value="Enolase N-terminal domain-like"/>
    <property type="match status" value="1"/>
</dbReference>
<dbReference type="EMBL" id="CAAALY010030440">
    <property type="protein sequence ID" value="VEL16941.1"/>
    <property type="molecule type" value="Genomic_DNA"/>
</dbReference>
<gene>
    <name evidence="2" type="ORF">PXEA_LOCUS10381</name>
</gene>
<feature type="compositionally biased region" description="Polar residues" evidence="1">
    <location>
        <begin position="1"/>
        <end position="10"/>
    </location>
</feature>
<evidence type="ECO:0000256" key="1">
    <source>
        <dbReference type="SAM" id="MobiDB-lite"/>
    </source>
</evidence>
<name>A0A448WPK1_9PLAT</name>
<evidence type="ECO:0000313" key="2">
    <source>
        <dbReference type="EMBL" id="VEL16941.1"/>
    </source>
</evidence>
<evidence type="ECO:0000313" key="3">
    <source>
        <dbReference type="Proteomes" id="UP000784294"/>
    </source>
</evidence>
<feature type="compositionally biased region" description="Low complexity" evidence="1">
    <location>
        <begin position="45"/>
        <end position="59"/>
    </location>
</feature>
<dbReference type="InterPro" id="IPR029017">
    <property type="entry name" value="Enolase-like_N"/>
</dbReference>
<reference evidence="2" key="1">
    <citation type="submission" date="2018-11" db="EMBL/GenBank/DDBJ databases">
        <authorList>
            <consortium name="Pathogen Informatics"/>
        </authorList>
    </citation>
    <scope>NUCLEOTIDE SEQUENCE</scope>
</reference>
<proteinExistence type="predicted"/>
<accession>A0A448WPK1</accession>
<feature type="region of interest" description="Disordered" evidence="1">
    <location>
        <begin position="1"/>
        <end position="65"/>
    </location>
</feature>
<protein>
    <recommendedName>
        <fullName evidence="4">Enolase N-terminal domain-containing protein</fullName>
    </recommendedName>
</protein>
<dbReference type="Gene3D" id="3.30.390.10">
    <property type="entry name" value="Enolase-like, N-terminal domain"/>
    <property type="match status" value="1"/>
</dbReference>
<feature type="non-terminal residue" evidence="2">
    <location>
        <position position="364"/>
    </location>
</feature>
<dbReference type="Proteomes" id="UP000784294">
    <property type="component" value="Unassembled WGS sequence"/>
</dbReference>
<organism evidence="2 3">
    <name type="scientific">Protopolystoma xenopodis</name>
    <dbReference type="NCBI Taxonomy" id="117903"/>
    <lineage>
        <taxon>Eukaryota</taxon>
        <taxon>Metazoa</taxon>
        <taxon>Spiralia</taxon>
        <taxon>Lophotrochozoa</taxon>
        <taxon>Platyhelminthes</taxon>
        <taxon>Monogenea</taxon>
        <taxon>Polyopisthocotylea</taxon>
        <taxon>Polystomatidea</taxon>
        <taxon>Polystomatidae</taxon>
        <taxon>Protopolystoma</taxon>
    </lineage>
</organism>
<comment type="caution">
    <text evidence="2">The sequence shown here is derived from an EMBL/GenBank/DDBJ whole genome shotgun (WGS) entry which is preliminary data.</text>
</comment>